<dbReference type="Proteomes" id="UP000682928">
    <property type="component" value="Chromosome"/>
</dbReference>
<evidence type="ECO:0000313" key="1">
    <source>
        <dbReference type="EMBL" id="BCU57244.1"/>
    </source>
</evidence>
<name>A0AA86IU43_9ENTR</name>
<dbReference type="AlphaFoldDB" id="A0AA86IU43"/>
<organism evidence="1 2">
    <name type="scientific">Enterobacter kobei</name>
    <dbReference type="NCBI Taxonomy" id="208224"/>
    <lineage>
        <taxon>Bacteria</taxon>
        <taxon>Pseudomonadati</taxon>
        <taxon>Pseudomonadota</taxon>
        <taxon>Gammaproteobacteria</taxon>
        <taxon>Enterobacterales</taxon>
        <taxon>Enterobacteriaceae</taxon>
        <taxon>Enterobacter</taxon>
        <taxon>Enterobacter cloacae complex</taxon>
    </lineage>
</organism>
<evidence type="ECO:0000313" key="2">
    <source>
        <dbReference type="Proteomes" id="UP000682928"/>
    </source>
</evidence>
<gene>
    <name evidence="1" type="ORF">ENKO_38380</name>
</gene>
<reference evidence="1" key="1">
    <citation type="submission" date="2021-04" db="EMBL/GenBank/DDBJ databases">
        <title>Difference and commonality of drug resistance evolution in various bacteria. and drug sensitivity profiles.</title>
        <authorList>
            <person name="Maeda T."/>
            <person name="Shibai A."/>
            <person name="Kawada K."/>
            <person name="Kotani H."/>
            <person name="Tarusawa Y."/>
            <person name="Tanabe K."/>
            <person name="Furusawa C."/>
        </authorList>
    </citation>
    <scope>NUCLEOTIDE SEQUENCE</scope>
    <source>
        <strain evidence="1">JCM 8580</strain>
    </source>
</reference>
<accession>A0AA86IU43</accession>
<sequence length="73" mass="8159">MARSLLNILVLALEGNQNAAPGLTIIQQCGLKNRRQPQYFLCLNLAVFNALIVLKDERRYNPNHNSLSPEATP</sequence>
<protein>
    <submittedName>
        <fullName evidence="1">Uncharacterized protein</fullName>
    </submittedName>
</protein>
<proteinExistence type="predicted"/>
<dbReference type="EMBL" id="AP024590">
    <property type="protein sequence ID" value="BCU57244.1"/>
    <property type="molecule type" value="Genomic_DNA"/>
</dbReference>